<feature type="domain" description="Bromo" evidence="3">
    <location>
        <begin position="43"/>
        <end position="103"/>
    </location>
</feature>
<dbReference type="PROSITE" id="PS50014">
    <property type="entry name" value="BROMODOMAIN_2"/>
    <property type="match status" value="1"/>
</dbReference>
<sequence>MPELAHQKFSYKLLADLTDQSEFIDSLTTYPAIFKDIIKTLQNYKPFCLPFLTKVNKKDAPNYYEVILHPIDLETMYQKVDIYTLDTFMDDINLLVNNCVIYNKTGLICEYAYKIKEKAEESIDYYFKNVTDCEENFIPFINETVSIGDKSYDAGLLYNQVIEKIICLCLKNVGFERVELSAIKVFISVVNYKIYYWLKNDEVYRNNDIKNNNS</sequence>
<dbReference type="InterPro" id="IPR001487">
    <property type="entry name" value="Bromodomain"/>
</dbReference>
<proteinExistence type="predicted"/>
<keyword evidence="1 2" id="KW-0103">Bromodomain</keyword>
<dbReference type="PANTHER" id="PTHR47343:SF1">
    <property type="entry name" value="TRANSCRIPTIONAL ACTIVATOR SPT7"/>
    <property type="match status" value="1"/>
</dbReference>
<dbReference type="PRINTS" id="PR00503">
    <property type="entry name" value="BROMODOMAIN"/>
</dbReference>
<dbReference type="SMART" id="SM00297">
    <property type="entry name" value="BROMO"/>
    <property type="match status" value="1"/>
</dbReference>
<comment type="caution">
    <text evidence="4">The sequence shown here is derived from an EMBL/GenBank/DDBJ whole genome shotgun (WGS) entry which is preliminary data.</text>
</comment>
<keyword evidence="5" id="KW-1185">Reference proteome</keyword>
<dbReference type="Proteomes" id="UP001516464">
    <property type="component" value="Unassembled WGS sequence"/>
</dbReference>
<evidence type="ECO:0000313" key="5">
    <source>
        <dbReference type="Proteomes" id="UP001516464"/>
    </source>
</evidence>
<protein>
    <submittedName>
        <fullName evidence="4">Bromodomain-containing protein</fullName>
    </submittedName>
</protein>
<name>A0ABQ7I0S8_9MICR</name>
<gene>
    <name evidence="4" type="ORF">TCON_0766</name>
</gene>
<dbReference type="SUPFAM" id="SSF47370">
    <property type="entry name" value="Bromodomain"/>
    <property type="match status" value="1"/>
</dbReference>
<evidence type="ECO:0000313" key="4">
    <source>
        <dbReference type="EMBL" id="KAF7684052.1"/>
    </source>
</evidence>
<dbReference type="InterPro" id="IPR036427">
    <property type="entry name" value="Bromodomain-like_sf"/>
</dbReference>
<accession>A0ABQ7I0S8</accession>
<dbReference type="Pfam" id="PF00439">
    <property type="entry name" value="Bromodomain"/>
    <property type="match status" value="1"/>
</dbReference>
<dbReference type="EMBL" id="SBIQ01000032">
    <property type="protein sequence ID" value="KAF7684052.1"/>
    <property type="molecule type" value="Genomic_DNA"/>
</dbReference>
<evidence type="ECO:0000259" key="3">
    <source>
        <dbReference type="PROSITE" id="PS50014"/>
    </source>
</evidence>
<dbReference type="PANTHER" id="PTHR47343">
    <property type="entry name" value="TRANSCRIPTIONAL ACTIVATOR SPT7"/>
    <property type="match status" value="1"/>
</dbReference>
<dbReference type="Gene3D" id="1.20.920.10">
    <property type="entry name" value="Bromodomain-like"/>
    <property type="match status" value="1"/>
</dbReference>
<dbReference type="InterPro" id="IPR037782">
    <property type="entry name" value="Spt7"/>
</dbReference>
<evidence type="ECO:0000256" key="2">
    <source>
        <dbReference type="PROSITE-ProRule" id="PRU00035"/>
    </source>
</evidence>
<reference evidence="4 5" key="1">
    <citation type="submission" date="2019-01" db="EMBL/GenBank/DDBJ databases">
        <title>Genomes sequencing and comparative genomics of infectious freshwater microsporidia, Cucumispora dikerogammari and Thelohania contejeani.</title>
        <authorList>
            <person name="Cormier A."/>
            <person name="Giraud I."/>
            <person name="Wattier R."/>
            <person name="Teixeira M."/>
            <person name="Grandjean F."/>
            <person name="Rigaud T."/>
            <person name="Cordaux R."/>
        </authorList>
    </citation>
    <scope>NUCLEOTIDE SEQUENCE [LARGE SCALE GENOMIC DNA]</scope>
    <source>
        <strain evidence="4">T1</strain>
        <tissue evidence="4">Spores</tissue>
    </source>
</reference>
<evidence type="ECO:0000256" key="1">
    <source>
        <dbReference type="ARBA" id="ARBA00023117"/>
    </source>
</evidence>
<organism evidence="4 5">
    <name type="scientific">Astathelohania contejeani</name>
    <dbReference type="NCBI Taxonomy" id="164912"/>
    <lineage>
        <taxon>Eukaryota</taxon>
        <taxon>Fungi</taxon>
        <taxon>Fungi incertae sedis</taxon>
        <taxon>Microsporidia</taxon>
        <taxon>Astathelohaniidae</taxon>
        <taxon>Astathelohania</taxon>
    </lineage>
</organism>